<proteinExistence type="predicted"/>
<gene>
    <name evidence="1" type="ORF">O6H91_13G024200</name>
</gene>
<comment type="caution">
    <text evidence="1">The sequence shown here is derived from an EMBL/GenBank/DDBJ whole genome shotgun (WGS) entry which is preliminary data.</text>
</comment>
<accession>A0ACC2BSZ4</accession>
<keyword evidence="2" id="KW-1185">Reference proteome</keyword>
<evidence type="ECO:0000313" key="1">
    <source>
        <dbReference type="EMBL" id="KAJ7532887.1"/>
    </source>
</evidence>
<dbReference type="EMBL" id="CM055104">
    <property type="protein sequence ID" value="KAJ7532887.1"/>
    <property type="molecule type" value="Genomic_DNA"/>
</dbReference>
<sequence length="346" mass="37839">MQDPKPVWRGSSDPKLEDAVDIPLDFMHPPSKPSAFSSTLKTTVLIGTWYASNIGVLLLNKYLLSYYGFRYPVFLTALHMCACSAYSYLAIAWLGMVPMQVIGSRKQFFKILGLSCLFSFSVVTGNMSLRFLPVSFNQAIGATTPFFTAIFAVIITCKRESVVVYLALVPVVFGIAISSNGEPLFHLVGFIACIASTGARALKSVVQGLLLTSDSEKLHSMNLLLYMAPMAVLFLLPAAFIIEGNVLSVIIEKARESPLILLLLFFNMTIAYLVNLFNFLVTKHTSALTLQVLGNAKSAVAAVISVLIFRNPVTIMGMTGFAITIMGVVLYSEAKKWAKDNFEAIK</sequence>
<dbReference type="Proteomes" id="UP001162992">
    <property type="component" value="Chromosome 13"/>
</dbReference>
<reference evidence="2" key="1">
    <citation type="journal article" date="2024" name="Proc. Natl. Acad. Sci. U.S.A.">
        <title>Extraordinary preservation of gene collinearity over three hundred million years revealed in homosporous lycophytes.</title>
        <authorList>
            <person name="Li C."/>
            <person name="Wickell D."/>
            <person name="Kuo L.Y."/>
            <person name="Chen X."/>
            <person name="Nie B."/>
            <person name="Liao X."/>
            <person name="Peng D."/>
            <person name="Ji J."/>
            <person name="Jenkins J."/>
            <person name="Williams M."/>
            <person name="Shu S."/>
            <person name="Plott C."/>
            <person name="Barry K."/>
            <person name="Rajasekar S."/>
            <person name="Grimwood J."/>
            <person name="Han X."/>
            <person name="Sun S."/>
            <person name="Hou Z."/>
            <person name="He W."/>
            <person name="Dai G."/>
            <person name="Sun C."/>
            <person name="Schmutz J."/>
            <person name="Leebens-Mack J.H."/>
            <person name="Li F.W."/>
            <person name="Wang L."/>
        </authorList>
    </citation>
    <scope>NUCLEOTIDE SEQUENCE [LARGE SCALE GENOMIC DNA]</scope>
    <source>
        <strain evidence="2">cv. PW_Plant_1</strain>
    </source>
</reference>
<name>A0ACC2BSZ4_DIPCM</name>
<organism evidence="1 2">
    <name type="scientific">Diphasiastrum complanatum</name>
    <name type="common">Issler's clubmoss</name>
    <name type="synonym">Lycopodium complanatum</name>
    <dbReference type="NCBI Taxonomy" id="34168"/>
    <lineage>
        <taxon>Eukaryota</taxon>
        <taxon>Viridiplantae</taxon>
        <taxon>Streptophyta</taxon>
        <taxon>Embryophyta</taxon>
        <taxon>Tracheophyta</taxon>
        <taxon>Lycopodiopsida</taxon>
        <taxon>Lycopodiales</taxon>
        <taxon>Lycopodiaceae</taxon>
        <taxon>Lycopodioideae</taxon>
        <taxon>Diphasiastrum</taxon>
    </lineage>
</organism>
<protein>
    <submittedName>
        <fullName evidence="1">Uncharacterized protein</fullName>
    </submittedName>
</protein>
<evidence type="ECO:0000313" key="2">
    <source>
        <dbReference type="Proteomes" id="UP001162992"/>
    </source>
</evidence>